<proteinExistence type="predicted"/>
<evidence type="ECO:0000256" key="4">
    <source>
        <dbReference type="SAM" id="MobiDB-lite"/>
    </source>
</evidence>
<dbReference type="Pfam" id="PF12625">
    <property type="entry name" value="Arabinose_bd"/>
    <property type="match status" value="1"/>
</dbReference>
<feature type="compositionally biased region" description="Basic and acidic residues" evidence="4">
    <location>
        <begin position="11"/>
        <end position="20"/>
    </location>
</feature>
<dbReference type="InterPro" id="IPR032687">
    <property type="entry name" value="AraC-type_N"/>
</dbReference>
<evidence type="ECO:0000313" key="6">
    <source>
        <dbReference type="EMBL" id="QSB44509.1"/>
    </source>
</evidence>
<dbReference type="InterPro" id="IPR009057">
    <property type="entry name" value="Homeodomain-like_sf"/>
</dbReference>
<feature type="domain" description="HTH araC/xylS-type" evidence="5">
    <location>
        <begin position="259"/>
        <end position="356"/>
    </location>
</feature>
<dbReference type="EMBL" id="CP061510">
    <property type="protein sequence ID" value="QSB44509.1"/>
    <property type="molecule type" value="Genomic_DNA"/>
</dbReference>
<reference evidence="6 7" key="1">
    <citation type="submission" date="2020-09" db="EMBL/GenBank/DDBJ databases">
        <title>Complete genome sequence of altererythrobacter flavus SS-21NJ, isolated from Dongying oil sludge in Shandong province.</title>
        <authorList>
            <person name="Sun S."/>
            <person name="Zhang Z."/>
        </authorList>
    </citation>
    <scope>NUCLEOTIDE SEQUENCE [LARGE SCALE GENOMIC DNA]</scope>
    <source>
        <strain evidence="6 7">SS-21NJ</strain>
    </source>
</reference>
<dbReference type="PROSITE" id="PS01124">
    <property type="entry name" value="HTH_ARAC_FAMILY_2"/>
    <property type="match status" value="1"/>
</dbReference>
<organism evidence="6 7">
    <name type="scientific">Tsuneonella flava</name>
    <dbReference type="NCBI Taxonomy" id="2055955"/>
    <lineage>
        <taxon>Bacteria</taxon>
        <taxon>Pseudomonadati</taxon>
        <taxon>Pseudomonadota</taxon>
        <taxon>Alphaproteobacteria</taxon>
        <taxon>Sphingomonadales</taxon>
        <taxon>Erythrobacteraceae</taxon>
        <taxon>Tsuneonella</taxon>
    </lineage>
</organism>
<dbReference type="Proteomes" id="UP000663637">
    <property type="component" value="Chromosome"/>
</dbReference>
<dbReference type="RefSeq" id="WP_205442218.1">
    <property type="nucleotide sequence ID" value="NZ_CP061510.1"/>
</dbReference>
<evidence type="ECO:0000256" key="1">
    <source>
        <dbReference type="ARBA" id="ARBA00023015"/>
    </source>
</evidence>
<dbReference type="PRINTS" id="PR00032">
    <property type="entry name" value="HTHARAC"/>
</dbReference>
<keyword evidence="3" id="KW-0804">Transcription</keyword>
<evidence type="ECO:0000256" key="2">
    <source>
        <dbReference type="ARBA" id="ARBA00023125"/>
    </source>
</evidence>
<gene>
    <name evidence="6" type="ORF">IDJ81_14625</name>
</gene>
<dbReference type="Gene3D" id="1.10.10.60">
    <property type="entry name" value="Homeodomain-like"/>
    <property type="match status" value="1"/>
</dbReference>
<evidence type="ECO:0000259" key="5">
    <source>
        <dbReference type="PROSITE" id="PS01124"/>
    </source>
</evidence>
<evidence type="ECO:0000313" key="7">
    <source>
        <dbReference type="Proteomes" id="UP000663637"/>
    </source>
</evidence>
<dbReference type="SUPFAM" id="SSF46689">
    <property type="entry name" value="Homeodomain-like"/>
    <property type="match status" value="1"/>
</dbReference>
<feature type="region of interest" description="Disordered" evidence="4">
    <location>
        <begin position="1"/>
        <end position="23"/>
    </location>
</feature>
<sequence length="359" mass="41189">MNDLTTPDYAIGDHDDRFDPQPDPLLRVPVDYPRYAISRAPDFGVDPNRILQIAGIDPELLKDDASTFTPQQFSRVMLTAIMVMRDEMQGHGPSRVPPGTWYIMCHSIIHCDNLGDALRRFCKFFSLFENGIHPRLTLDGESVSLSFYMPASKPDYKPEFYALEALIFPIHRLINWLISEYIPLNTLSYSLPAPTYHHRLREYFLTTLLQFDAPVTSLTFDRRFLQRGIQQNKSDLNRFLRTGYLELFTARYAPVGWSSRLKAVIGSNLAEVPAFEEVAARFAIHPQTLRRRLAEENTTFRQLKVDVRREAAMLLLRSTSLSIEDIAARIGFSQASAFTRAFKEWAGSPPYTFRANHYG</sequence>
<evidence type="ECO:0000256" key="3">
    <source>
        <dbReference type="ARBA" id="ARBA00023163"/>
    </source>
</evidence>
<accession>A0ABX7K946</accession>
<dbReference type="InterPro" id="IPR018060">
    <property type="entry name" value="HTH_AraC"/>
</dbReference>
<keyword evidence="7" id="KW-1185">Reference proteome</keyword>
<dbReference type="PANTHER" id="PTHR47894">
    <property type="entry name" value="HTH-TYPE TRANSCRIPTIONAL REGULATOR GADX"/>
    <property type="match status" value="1"/>
</dbReference>
<keyword evidence="2" id="KW-0238">DNA-binding</keyword>
<dbReference type="InterPro" id="IPR020449">
    <property type="entry name" value="Tscrpt_reg_AraC-type_HTH"/>
</dbReference>
<dbReference type="SMART" id="SM00342">
    <property type="entry name" value="HTH_ARAC"/>
    <property type="match status" value="1"/>
</dbReference>
<dbReference type="PANTHER" id="PTHR47894:SF1">
    <property type="entry name" value="HTH-TYPE TRANSCRIPTIONAL REGULATOR VQSM"/>
    <property type="match status" value="1"/>
</dbReference>
<protein>
    <submittedName>
        <fullName evidence="6">AraC family transcriptional regulator</fullName>
    </submittedName>
</protein>
<dbReference type="Pfam" id="PF12833">
    <property type="entry name" value="HTH_18"/>
    <property type="match status" value="1"/>
</dbReference>
<keyword evidence="1" id="KW-0805">Transcription regulation</keyword>
<name>A0ABX7K946_9SPHN</name>